<keyword evidence="2" id="KW-1185">Reference proteome</keyword>
<accession>A0ABD2NTF3</accession>
<dbReference type="EMBL" id="JABFTP020000144">
    <property type="protein sequence ID" value="KAL3281712.1"/>
    <property type="molecule type" value="Genomic_DNA"/>
</dbReference>
<evidence type="ECO:0000313" key="1">
    <source>
        <dbReference type="EMBL" id="KAL3281712.1"/>
    </source>
</evidence>
<name>A0ABD2NTF3_9CUCU</name>
<protein>
    <submittedName>
        <fullName evidence="1">Uncharacterized protein</fullName>
    </submittedName>
</protein>
<dbReference type="Proteomes" id="UP001516400">
    <property type="component" value="Unassembled WGS sequence"/>
</dbReference>
<sequence>MIKFHKVPCSHLYESHIFLAGQVTLRYLMSSSECQIELLSHEYCTLSQIQRCQNVILCKNQVPKNLSTIWHKLTPERFTKLVEFLSPETQLQSWHNSNL</sequence>
<comment type="caution">
    <text evidence="1">The sequence shown here is derived from an EMBL/GenBank/DDBJ whole genome shotgun (WGS) entry which is preliminary data.</text>
</comment>
<organism evidence="1 2">
    <name type="scientific">Cryptolaemus montrouzieri</name>
    <dbReference type="NCBI Taxonomy" id="559131"/>
    <lineage>
        <taxon>Eukaryota</taxon>
        <taxon>Metazoa</taxon>
        <taxon>Ecdysozoa</taxon>
        <taxon>Arthropoda</taxon>
        <taxon>Hexapoda</taxon>
        <taxon>Insecta</taxon>
        <taxon>Pterygota</taxon>
        <taxon>Neoptera</taxon>
        <taxon>Endopterygota</taxon>
        <taxon>Coleoptera</taxon>
        <taxon>Polyphaga</taxon>
        <taxon>Cucujiformia</taxon>
        <taxon>Coccinelloidea</taxon>
        <taxon>Coccinellidae</taxon>
        <taxon>Scymninae</taxon>
        <taxon>Scymnini</taxon>
        <taxon>Cryptolaemus</taxon>
    </lineage>
</organism>
<proteinExistence type="predicted"/>
<dbReference type="AlphaFoldDB" id="A0ABD2NTF3"/>
<evidence type="ECO:0000313" key="2">
    <source>
        <dbReference type="Proteomes" id="UP001516400"/>
    </source>
</evidence>
<gene>
    <name evidence="1" type="ORF">HHI36_004916</name>
</gene>
<reference evidence="1 2" key="1">
    <citation type="journal article" date="2021" name="BMC Biol.">
        <title>Horizontally acquired antibacterial genes associated with adaptive radiation of ladybird beetles.</title>
        <authorList>
            <person name="Li H.S."/>
            <person name="Tang X.F."/>
            <person name="Huang Y.H."/>
            <person name="Xu Z.Y."/>
            <person name="Chen M.L."/>
            <person name="Du X.Y."/>
            <person name="Qiu B.Y."/>
            <person name="Chen P.T."/>
            <person name="Zhang W."/>
            <person name="Slipinski A."/>
            <person name="Escalona H.E."/>
            <person name="Waterhouse R.M."/>
            <person name="Zwick A."/>
            <person name="Pang H."/>
        </authorList>
    </citation>
    <scope>NUCLEOTIDE SEQUENCE [LARGE SCALE GENOMIC DNA]</scope>
    <source>
        <strain evidence="1">SYSU2018</strain>
    </source>
</reference>